<evidence type="ECO:0000313" key="2">
    <source>
        <dbReference type="EMBL" id="OGC07640.1"/>
    </source>
</evidence>
<organism evidence="2 3">
    <name type="scientific">candidate division WOR-1 bacterium RIFCSPLOWO2_02_FULL_46_20</name>
    <dbReference type="NCBI Taxonomy" id="1802567"/>
    <lineage>
        <taxon>Bacteria</taxon>
        <taxon>Bacillati</taxon>
        <taxon>Saganbacteria</taxon>
    </lineage>
</organism>
<proteinExistence type="predicted"/>
<protein>
    <recommendedName>
        <fullName evidence="4">DUF5723 domain-containing protein</fullName>
    </recommendedName>
</protein>
<comment type="caution">
    <text evidence="2">The sequence shown here is derived from an EMBL/GenBank/DDBJ whole genome shotgun (WGS) entry which is preliminary data.</text>
</comment>
<dbReference type="AlphaFoldDB" id="A0A1F4RHJ7"/>
<reference evidence="2 3" key="1">
    <citation type="journal article" date="2016" name="Nat. Commun.">
        <title>Thousands of microbial genomes shed light on interconnected biogeochemical processes in an aquifer system.</title>
        <authorList>
            <person name="Anantharaman K."/>
            <person name="Brown C.T."/>
            <person name="Hug L.A."/>
            <person name="Sharon I."/>
            <person name="Castelle C.J."/>
            <person name="Probst A.J."/>
            <person name="Thomas B.C."/>
            <person name="Singh A."/>
            <person name="Wilkins M.J."/>
            <person name="Karaoz U."/>
            <person name="Brodie E.L."/>
            <person name="Williams K.H."/>
            <person name="Hubbard S.S."/>
            <person name="Banfield J.F."/>
        </authorList>
    </citation>
    <scope>NUCLEOTIDE SEQUENCE [LARGE SCALE GENOMIC DNA]</scope>
</reference>
<gene>
    <name evidence="2" type="ORF">A3H38_03745</name>
</gene>
<evidence type="ECO:0000313" key="3">
    <source>
        <dbReference type="Proteomes" id="UP000176938"/>
    </source>
</evidence>
<feature type="chain" id="PRO_5009514272" description="DUF5723 domain-containing protein" evidence="1">
    <location>
        <begin position="21"/>
        <end position="136"/>
    </location>
</feature>
<accession>A0A1F4RHJ7</accession>
<evidence type="ECO:0000256" key="1">
    <source>
        <dbReference type="SAM" id="SignalP"/>
    </source>
</evidence>
<dbReference type="Proteomes" id="UP000176938">
    <property type="component" value="Unassembled WGS sequence"/>
</dbReference>
<dbReference type="EMBL" id="METP01000002">
    <property type="protein sequence ID" value="OGC07640.1"/>
    <property type="molecule type" value="Genomic_DNA"/>
</dbReference>
<evidence type="ECO:0008006" key="4">
    <source>
        <dbReference type="Google" id="ProtNLM"/>
    </source>
</evidence>
<feature type="signal peptide" evidence="1">
    <location>
        <begin position="1"/>
        <end position="20"/>
    </location>
</feature>
<name>A0A1F4RHJ7_UNCSA</name>
<keyword evidence="1" id="KW-0732">Signal</keyword>
<sequence length="136" mass="14298">MRKVLLLVLLVLFPAGVALAAVPEIVGGVRDGAAIGLQLESSVARNLTLRGAIEFNSGRQPVVACLGGKIPLASLGRMPLGLALGLVGYFGNNSDVGFSLSFVLNRFFDLQPMFLELGVDVAGRGRLLAQIGYKVF</sequence>